<organism evidence="2 3">
    <name type="scientific">Sphaerobolus stellatus (strain SS14)</name>
    <dbReference type="NCBI Taxonomy" id="990650"/>
    <lineage>
        <taxon>Eukaryota</taxon>
        <taxon>Fungi</taxon>
        <taxon>Dikarya</taxon>
        <taxon>Basidiomycota</taxon>
        <taxon>Agaricomycotina</taxon>
        <taxon>Agaricomycetes</taxon>
        <taxon>Phallomycetidae</taxon>
        <taxon>Geastrales</taxon>
        <taxon>Sphaerobolaceae</taxon>
        <taxon>Sphaerobolus</taxon>
    </lineage>
</organism>
<keyword evidence="3" id="KW-1185">Reference proteome</keyword>
<dbReference type="AlphaFoldDB" id="A0A0C9W4P1"/>
<proteinExistence type="predicted"/>
<evidence type="ECO:0000313" key="2">
    <source>
        <dbReference type="EMBL" id="KIJ47885.1"/>
    </source>
</evidence>
<dbReference type="HOGENOM" id="CLU_1807456_0_0_1"/>
<sequence>MSTSTQNPWKQKDASSSNLASDTRSKSPSISVVPPAPKTALFPEAETTVTSEQHEANPQEADTAVTSEQLEAAPSEDDTSNGTSVSSDSEFSLEDVTDVIREPSDDEYDYEASAPVGMPVKFRRRRGVGRPKGVCKADQRIRY</sequence>
<reference evidence="2 3" key="1">
    <citation type="submission" date="2014-06" db="EMBL/GenBank/DDBJ databases">
        <title>Evolutionary Origins and Diversification of the Mycorrhizal Mutualists.</title>
        <authorList>
            <consortium name="DOE Joint Genome Institute"/>
            <consortium name="Mycorrhizal Genomics Consortium"/>
            <person name="Kohler A."/>
            <person name="Kuo A."/>
            <person name="Nagy L.G."/>
            <person name="Floudas D."/>
            <person name="Copeland A."/>
            <person name="Barry K.W."/>
            <person name="Cichocki N."/>
            <person name="Veneault-Fourrey C."/>
            <person name="LaButti K."/>
            <person name="Lindquist E.A."/>
            <person name="Lipzen A."/>
            <person name="Lundell T."/>
            <person name="Morin E."/>
            <person name="Murat C."/>
            <person name="Riley R."/>
            <person name="Ohm R."/>
            <person name="Sun H."/>
            <person name="Tunlid A."/>
            <person name="Henrissat B."/>
            <person name="Grigoriev I.V."/>
            <person name="Hibbett D.S."/>
            <person name="Martin F."/>
        </authorList>
    </citation>
    <scope>NUCLEOTIDE SEQUENCE [LARGE SCALE GENOMIC DNA]</scope>
    <source>
        <strain evidence="2 3">SS14</strain>
    </source>
</reference>
<gene>
    <name evidence="2" type="ORF">M422DRAFT_28685</name>
</gene>
<accession>A0A0C9W4P1</accession>
<evidence type="ECO:0000256" key="1">
    <source>
        <dbReference type="SAM" id="MobiDB-lite"/>
    </source>
</evidence>
<dbReference type="Proteomes" id="UP000054279">
    <property type="component" value="Unassembled WGS sequence"/>
</dbReference>
<feature type="compositionally biased region" description="Polar residues" evidence="1">
    <location>
        <begin position="1"/>
        <end position="30"/>
    </location>
</feature>
<name>A0A0C9W4P1_SPHS4</name>
<feature type="region of interest" description="Disordered" evidence="1">
    <location>
        <begin position="1"/>
        <end position="143"/>
    </location>
</feature>
<evidence type="ECO:0000313" key="3">
    <source>
        <dbReference type="Proteomes" id="UP000054279"/>
    </source>
</evidence>
<protein>
    <submittedName>
        <fullName evidence="2">Uncharacterized protein</fullName>
    </submittedName>
</protein>
<feature type="compositionally biased region" description="Polar residues" evidence="1">
    <location>
        <begin position="80"/>
        <end position="90"/>
    </location>
</feature>
<dbReference type="EMBL" id="KN837100">
    <property type="protein sequence ID" value="KIJ47885.1"/>
    <property type="molecule type" value="Genomic_DNA"/>
</dbReference>